<dbReference type="InterPro" id="IPR007055">
    <property type="entry name" value="BON_dom"/>
</dbReference>
<proteinExistence type="predicted"/>
<organism evidence="2 3">
    <name type="scientific">Holospora elegans E1</name>
    <dbReference type="NCBI Taxonomy" id="1427503"/>
    <lineage>
        <taxon>Bacteria</taxon>
        <taxon>Pseudomonadati</taxon>
        <taxon>Pseudomonadota</taxon>
        <taxon>Alphaproteobacteria</taxon>
        <taxon>Holosporales</taxon>
        <taxon>Holosporaceae</taxon>
        <taxon>Holospora</taxon>
    </lineage>
</organism>
<dbReference type="EMBL" id="BAUP01000085">
    <property type="protein sequence ID" value="GAJ46353.1"/>
    <property type="molecule type" value="Genomic_DNA"/>
</dbReference>
<evidence type="ECO:0000313" key="2">
    <source>
        <dbReference type="EMBL" id="GAJ46353.1"/>
    </source>
</evidence>
<gene>
    <name evidence="2" type="ORF">HE1_00685</name>
</gene>
<evidence type="ECO:0000259" key="1">
    <source>
        <dbReference type="PROSITE" id="PS50914"/>
    </source>
</evidence>
<evidence type="ECO:0000313" key="3">
    <source>
        <dbReference type="Proteomes" id="UP000024842"/>
    </source>
</evidence>
<keyword evidence="3" id="KW-1185">Reference proteome</keyword>
<accession>A0A023DY22</accession>
<dbReference type="PROSITE" id="PS50914">
    <property type="entry name" value="BON"/>
    <property type="match status" value="1"/>
</dbReference>
<dbReference type="InterPro" id="IPR051686">
    <property type="entry name" value="Lipoprotein_DolP"/>
</dbReference>
<dbReference type="PANTHER" id="PTHR34606">
    <property type="entry name" value="BON DOMAIN-CONTAINING PROTEIN"/>
    <property type="match status" value="1"/>
</dbReference>
<dbReference type="AlphaFoldDB" id="A0A023DY22"/>
<dbReference type="PANTHER" id="PTHR34606:SF16">
    <property type="entry name" value="BON DOMAIN-CONTAINING PROTEIN"/>
    <property type="match status" value="1"/>
</dbReference>
<dbReference type="Pfam" id="PF04972">
    <property type="entry name" value="BON"/>
    <property type="match status" value="1"/>
</dbReference>
<sequence>MFKSHFCTFFYTCIILIGVQGCGILSFNSQDRTVSEAWDDSTIRLKLSQDFLLHDSGVLDGIESLVYQKDVVLVGSVPNEEMKREAGKIAKQVNGVNKVWNEISVGVEYFTDYISDGITEKKIKASLIMDDKIKVENYVIRVFKGVLYILGSASGPKELSRLKYYVDQFSLRDAKYFVKFGSRDKKI</sequence>
<dbReference type="PROSITE" id="PS51257">
    <property type="entry name" value="PROKAR_LIPOPROTEIN"/>
    <property type="match status" value="1"/>
</dbReference>
<name>A0A023DY22_9PROT</name>
<dbReference type="Proteomes" id="UP000024842">
    <property type="component" value="Unassembled WGS sequence"/>
</dbReference>
<dbReference type="STRING" id="1427503.HE1_00685"/>
<feature type="domain" description="BON" evidence="1">
    <location>
        <begin position="39"/>
        <end position="107"/>
    </location>
</feature>
<reference evidence="2 3" key="1">
    <citation type="journal article" date="2014" name="FEMS Microbiol. Lett.">
        <title>Draft genome sequences of three Holospora species (Holospora obtusa, Holospora undulata, and Holospora elegans), endonuclear symbiotic bacteria of the ciliate Paramecium caudatum.</title>
        <authorList>
            <person name="Dohra H."/>
            <person name="Tanaka K."/>
            <person name="Suzuki T."/>
            <person name="Fujishima M."/>
            <person name="Suzuki H."/>
        </authorList>
    </citation>
    <scope>NUCLEOTIDE SEQUENCE [LARGE SCALE GENOMIC DNA]</scope>
    <source>
        <strain evidence="2 3">E1</strain>
    </source>
</reference>
<comment type="caution">
    <text evidence="2">The sequence shown here is derived from an EMBL/GenBank/DDBJ whole genome shotgun (WGS) entry which is preliminary data.</text>
</comment>
<protein>
    <recommendedName>
        <fullName evidence="1">BON domain-containing protein</fullName>
    </recommendedName>
</protein>